<dbReference type="PANTHER" id="PTHR46910">
    <property type="entry name" value="TRANSCRIPTION FACTOR PDR1"/>
    <property type="match status" value="1"/>
</dbReference>
<gene>
    <name evidence="7" type="ORF">ATNIH1004_003528</name>
    <name evidence="8" type="ORF">EYZ11_003805</name>
</gene>
<keyword evidence="1" id="KW-0805">Transcription regulation</keyword>
<dbReference type="GO" id="GO:0003677">
    <property type="term" value="F:DNA binding"/>
    <property type="evidence" value="ECO:0007669"/>
    <property type="project" value="UniProtKB-KW"/>
</dbReference>
<keyword evidence="2" id="KW-0238">DNA-binding</keyword>
<dbReference type="Pfam" id="PF00172">
    <property type="entry name" value="Zn_clus"/>
    <property type="match status" value="1"/>
</dbReference>
<dbReference type="EMBL" id="SOSA01000102">
    <property type="protein sequence ID" value="THC96699.1"/>
    <property type="molecule type" value="Genomic_DNA"/>
</dbReference>
<keyword evidence="9" id="KW-1185">Reference proteome</keyword>
<evidence type="ECO:0000256" key="4">
    <source>
        <dbReference type="ARBA" id="ARBA00023242"/>
    </source>
</evidence>
<dbReference type="GeneID" id="54326230"/>
<comment type="caution">
    <text evidence="8">The sequence shown here is derived from an EMBL/GenBank/DDBJ whole genome shotgun (WGS) entry which is preliminary data.</text>
</comment>
<accession>A0A4S3JM43</accession>
<dbReference type="Gene3D" id="4.10.240.10">
    <property type="entry name" value="Zn(2)-C6 fungal-type DNA-binding domain"/>
    <property type="match status" value="1"/>
</dbReference>
<dbReference type="SMART" id="SM00066">
    <property type="entry name" value="GAL4"/>
    <property type="match status" value="1"/>
</dbReference>
<reference evidence="7 10" key="2">
    <citation type="submission" date="2019-08" db="EMBL/GenBank/DDBJ databases">
        <title>The genome sequence of a newly discovered highly antifungal drug resistant Aspergillus species, Aspergillus tanneri NIH 1004.</title>
        <authorList>
            <person name="Mounaud S."/>
            <person name="Singh I."/>
            <person name="Joardar V."/>
            <person name="Pakala S."/>
            <person name="Pakala S."/>
            <person name="Venepally P."/>
            <person name="Chung J.K."/>
            <person name="Losada L."/>
            <person name="Nierman W.C."/>
        </authorList>
    </citation>
    <scope>NUCLEOTIDE SEQUENCE [LARGE SCALE GENOMIC DNA]</scope>
    <source>
        <strain evidence="7 10">NIH1004</strain>
    </source>
</reference>
<dbReference type="Proteomes" id="UP000324241">
    <property type="component" value="Unassembled WGS sequence"/>
</dbReference>
<dbReference type="GO" id="GO:0000981">
    <property type="term" value="F:DNA-binding transcription factor activity, RNA polymerase II-specific"/>
    <property type="evidence" value="ECO:0007669"/>
    <property type="project" value="InterPro"/>
</dbReference>
<evidence type="ECO:0000313" key="9">
    <source>
        <dbReference type="Proteomes" id="UP000308092"/>
    </source>
</evidence>
<dbReference type="SUPFAM" id="SSF57701">
    <property type="entry name" value="Zn2/Cys6 DNA-binding domain"/>
    <property type="match status" value="1"/>
</dbReference>
<evidence type="ECO:0000256" key="1">
    <source>
        <dbReference type="ARBA" id="ARBA00023015"/>
    </source>
</evidence>
<dbReference type="EMBL" id="QUQM01000001">
    <property type="protein sequence ID" value="KAA8650839.1"/>
    <property type="molecule type" value="Genomic_DNA"/>
</dbReference>
<feature type="region of interest" description="Disordered" evidence="5">
    <location>
        <begin position="591"/>
        <end position="621"/>
    </location>
</feature>
<keyword evidence="4" id="KW-0539">Nucleus</keyword>
<evidence type="ECO:0000256" key="2">
    <source>
        <dbReference type="ARBA" id="ARBA00023125"/>
    </source>
</evidence>
<dbReference type="GO" id="GO:0008270">
    <property type="term" value="F:zinc ion binding"/>
    <property type="evidence" value="ECO:0007669"/>
    <property type="project" value="InterPro"/>
</dbReference>
<evidence type="ECO:0000313" key="7">
    <source>
        <dbReference type="EMBL" id="KAA8650839.1"/>
    </source>
</evidence>
<dbReference type="InterPro" id="IPR036864">
    <property type="entry name" value="Zn2-C6_fun-type_DNA-bd_sf"/>
</dbReference>
<dbReference type="STRING" id="1220188.A0A4S3JM43"/>
<dbReference type="InterPro" id="IPR050987">
    <property type="entry name" value="AtrR-like"/>
</dbReference>
<dbReference type="PROSITE" id="PS00463">
    <property type="entry name" value="ZN2_CY6_FUNGAL_1"/>
    <property type="match status" value="1"/>
</dbReference>
<protein>
    <recommendedName>
        <fullName evidence="6">Zn(2)-C6 fungal-type domain-containing protein</fullName>
    </recommendedName>
</protein>
<feature type="domain" description="Zn(2)-C6 fungal-type" evidence="6">
    <location>
        <begin position="65"/>
        <end position="95"/>
    </location>
</feature>
<organism evidence="8 9">
    <name type="scientific">Aspergillus tanneri</name>
    <dbReference type="NCBI Taxonomy" id="1220188"/>
    <lineage>
        <taxon>Eukaryota</taxon>
        <taxon>Fungi</taxon>
        <taxon>Dikarya</taxon>
        <taxon>Ascomycota</taxon>
        <taxon>Pezizomycotina</taxon>
        <taxon>Eurotiomycetes</taxon>
        <taxon>Eurotiomycetidae</taxon>
        <taxon>Eurotiales</taxon>
        <taxon>Aspergillaceae</taxon>
        <taxon>Aspergillus</taxon>
        <taxon>Aspergillus subgen. Circumdati</taxon>
    </lineage>
</organism>
<dbReference type="PANTHER" id="PTHR46910:SF25">
    <property type="entry name" value="ABC-TRANSPORTER-REGULATING TRANSCRIPTION FACTOR"/>
    <property type="match status" value="1"/>
</dbReference>
<evidence type="ECO:0000259" key="6">
    <source>
        <dbReference type="PROSITE" id="PS50048"/>
    </source>
</evidence>
<evidence type="ECO:0000313" key="10">
    <source>
        <dbReference type="Proteomes" id="UP000324241"/>
    </source>
</evidence>
<name>A0A4S3JM43_9EURO</name>
<dbReference type="Proteomes" id="UP000308092">
    <property type="component" value="Unassembled WGS sequence"/>
</dbReference>
<evidence type="ECO:0000256" key="5">
    <source>
        <dbReference type="SAM" id="MobiDB-lite"/>
    </source>
</evidence>
<sequence>MAQHYISQPLAIVESPQINITSTDIPEIPDILCIVVYRLIQAKIPSTFNGIMGTEKQNPEPSDLACTRCRERKIRCGRERPHCRSCEREDVPCVYQNPVKRVNHLKLLCDSVDRLQDRLTSIESHLSRLHNPEVSVSARQSPRVDMGSETIPESRWKSLPSLPSLCRGFQGRVREAGRTTAAIDSSLESVCVHASTTEPFPPYSDVTVPLLPKPQVSAAIEHFLHNVDVQTDVFEQEHLRAQLDRVYKQPDDAWAICFKTITLLVLGLEIARAGVLFGDFARSMLPSRASLVSSRLLTKERLVNVQTLILLSVAAQQLDPPDWTELIFANACLLARSMRLHGTLDENSHETTKVLQALYARDRSLCIARGSLCWLPREDFNLTGQMAAMSRESLYAQQLRLAVIQDEIYRVAHTSSSMQPVETQLDQYAVESGVLCGPTPTIVCRVVSVLEFLSARILTFCSQSQSPQAHMDARTSCLLLLIAYGDQSREVQDALRAILPGTETSGPEPPCSPFFTPLDTFSLPGLFLLLEDQLVTQDTTTQSLSNRDLLGRVSTCYTEQTSRLPPSHHHRRVSSILTQLLHVIDKIRTSRETSSAPINQSSGESIDSELPEIWPPPPPPSSASLTWDSWLSVSSPLGAPSLGPPTPLPSMRVASPDLLTQMLISSQGLEDTDALSWSILEEPGRKRRREDGGM</sequence>
<feature type="region of interest" description="Disordered" evidence="5">
    <location>
        <begin position="674"/>
        <end position="694"/>
    </location>
</feature>
<dbReference type="PROSITE" id="PS50048">
    <property type="entry name" value="ZN2_CY6_FUNGAL_2"/>
    <property type="match status" value="1"/>
</dbReference>
<evidence type="ECO:0000313" key="8">
    <source>
        <dbReference type="EMBL" id="THC96699.1"/>
    </source>
</evidence>
<dbReference type="AlphaFoldDB" id="A0A4S3JM43"/>
<reference evidence="8 9" key="1">
    <citation type="submission" date="2019-03" db="EMBL/GenBank/DDBJ databases">
        <title>The genome sequence of a newly discovered highly antifungal drug resistant Aspergillus species, Aspergillus tanneri NIH 1004.</title>
        <authorList>
            <person name="Mounaud S."/>
            <person name="Singh I."/>
            <person name="Joardar V."/>
            <person name="Pakala S."/>
            <person name="Pakala S."/>
            <person name="Venepally P."/>
            <person name="Hoover J."/>
            <person name="Nierman W."/>
            <person name="Chung J."/>
            <person name="Losada L."/>
        </authorList>
    </citation>
    <scope>NUCLEOTIDE SEQUENCE [LARGE SCALE GENOMIC DNA]</scope>
    <source>
        <strain evidence="8 9">NIH1004</strain>
    </source>
</reference>
<dbReference type="InterPro" id="IPR001138">
    <property type="entry name" value="Zn2Cys6_DnaBD"/>
</dbReference>
<proteinExistence type="predicted"/>
<dbReference type="OrthoDB" id="103819at2759"/>
<dbReference type="VEuPathDB" id="FungiDB:EYZ11_003805"/>
<dbReference type="CDD" id="cd00067">
    <property type="entry name" value="GAL4"/>
    <property type="match status" value="1"/>
</dbReference>
<feature type="compositionally biased region" description="Polar residues" evidence="5">
    <location>
        <begin position="592"/>
        <end position="605"/>
    </location>
</feature>
<dbReference type="RefSeq" id="XP_033430200.1">
    <property type="nucleotide sequence ID" value="XM_033568205.1"/>
</dbReference>
<dbReference type="CDD" id="cd12148">
    <property type="entry name" value="fungal_TF_MHR"/>
    <property type="match status" value="1"/>
</dbReference>
<dbReference type="GO" id="GO:0009893">
    <property type="term" value="P:positive regulation of metabolic process"/>
    <property type="evidence" value="ECO:0007669"/>
    <property type="project" value="UniProtKB-ARBA"/>
</dbReference>
<keyword evidence="3" id="KW-0804">Transcription</keyword>
<evidence type="ECO:0000256" key="3">
    <source>
        <dbReference type="ARBA" id="ARBA00023163"/>
    </source>
</evidence>